<accession>A0ACB7RMV0</accession>
<organism evidence="1 2">
    <name type="scientific">Hyalomma asiaticum</name>
    <name type="common">Tick</name>
    <dbReference type="NCBI Taxonomy" id="266040"/>
    <lineage>
        <taxon>Eukaryota</taxon>
        <taxon>Metazoa</taxon>
        <taxon>Ecdysozoa</taxon>
        <taxon>Arthropoda</taxon>
        <taxon>Chelicerata</taxon>
        <taxon>Arachnida</taxon>
        <taxon>Acari</taxon>
        <taxon>Parasitiformes</taxon>
        <taxon>Ixodida</taxon>
        <taxon>Ixodoidea</taxon>
        <taxon>Ixodidae</taxon>
        <taxon>Hyalomminae</taxon>
        <taxon>Hyalomma</taxon>
    </lineage>
</organism>
<reference evidence="1" key="1">
    <citation type="submission" date="2020-05" db="EMBL/GenBank/DDBJ databases">
        <title>Large-scale comparative analyses of tick genomes elucidate their genetic diversity and vector capacities.</title>
        <authorList>
            <person name="Jia N."/>
            <person name="Wang J."/>
            <person name="Shi W."/>
            <person name="Du L."/>
            <person name="Sun Y."/>
            <person name="Zhan W."/>
            <person name="Jiang J."/>
            <person name="Wang Q."/>
            <person name="Zhang B."/>
            <person name="Ji P."/>
            <person name="Sakyi L.B."/>
            <person name="Cui X."/>
            <person name="Yuan T."/>
            <person name="Jiang B."/>
            <person name="Yang W."/>
            <person name="Lam T.T.-Y."/>
            <person name="Chang Q."/>
            <person name="Ding S."/>
            <person name="Wang X."/>
            <person name="Zhu J."/>
            <person name="Ruan X."/>
            <person name="Zhao L."/>
            <person name="Wei J."/>
            <person name="Que T."/>
            <person name="Du C."/>
            <person name="Cheng J."/>
            <person name="Dai P."/>
            <person name="Han X."/>
            <person name="Huang E."/>
            <person name="Gao Y."/>
            <person name="Liu J."/>
            <person name="Shao H."/>
            <person name="Ye R."/>
            <person name="Li L."/>
            <person name="Wei W."/>
            <person name="Wang X."/>
            <person name="Wang C."/>
            <person name="Yang T."/>
            <person name="Huo Q."/>
            <person name="Li W."/>
            <person name="Guo W."/>
            <person name="Chen H."/>
            <person name="Zhou L."/>
            <person name="Ni X."/>
            <person name="Tian J."/>
            <person name="Zhou Y."/>
            <person name="Sheng Y."/>
            <person name="Liu T."/>
            <person name="Pan Y."/>
            <person name="Xia L."/>
            <person name="Li J."/>
            <person name="Zhao F."/>
            <person name="Cao W."/>
        </authorList>
    </citation>
    <scope>NUCLEOTIDE SEQUENCE</scope>
    <source>
        <strain evidence="1">Hyas-2018</strain>
    </source>
</reference>
<dbReference type="EMBL" id="CM023489">
    <property type="protein sequence ID" value="KAH6922744.1"/>
    <property type="molecule type" value="Genomic_DNA"/>
</dbReference>
<name>A0ACB7RMV0_HYAAI</name>
<dbReference type="Proteomes" id="UP000821845">
    <property type="component" value="Chromosome 9"/>
</dbReference>
<proteinExistence type="predicted"/>
<keyword evidence="2" id="KW-1185">Reference proteome</keyword>
<comment type="caution">
    <text evidence="1">The sequence shown here is derived from an EMBL/GenBank/DDBJ whole genome shotgun (WGS) entry which is preliminary data.</text>
</comment>
<evidence type="ECO:0000313" key="2">
    <source>
        <dbReference type="Proteomes" id="UP000821845"/>
    </source>
</evidence>
<evidence type="ECO:0000313" key="1">
    <source>
        <dbReference type="EMBL" id="KAH6922744.1"/>
    </source>
</evidence>
<protein>
    <submittedName>
        <fullName evidence="1">Uncharacterized protein</fullName>
    </submittedName>
</protein>
<sequence>MPPLRKGFLTVFKEHPIVGINWRTTWLVEEPAVTRLCSVCRIIPKKTVKLPCGHFFCASCHDSCSLGGAGKCPMDLTPFKDAQCTSLNFPPKKSKRLRVYCWNEPKGCQFIGTLEELLPHFEGQCGFHTGVCERCRRHILQTDFVTHLRAGCGSRVFPALAKNRDSHKKDDTSKGLDLAKGCADTPACSISDDSVLSDTQTSSSGTDIEQNCDEAVAGCTSNLPATRTSRNGWNVAQEDENTFTINISHDSVLAAIQTQMDELGKHLSSQQAMLADITRELRAREQTLREDMTDIVRGAISSSLPQRLSSGKSADEDATPSTSTSPREDTLILRKLEHFADTTLGTLEQLRQNMPQSDRRVTARCEPADKFCHWARVQSVSDRSAEGGPYDVSYFLTLENAAQFFLTDEGHHMFAEVTVWHVRGTYFVVYVKRSFVNAAPVFALEIEFNALLESVQCLPTRLSVKALDVDDRRMYLHESCENRCTCRRALDAPPHFHKRFFRELASLSQGVHRNGSMVFQIDVVAELNTMQ</sequence>
<gene>
    <name evidence="1" type="ORF">HPB50_018784</name>
</gene>